<dbReference type="Pfam" id="PF01025">
    <property type="entry name" value="GrpE"/>
    <property type="match status" value="1"/>
</dbReference>
<comment type="subcellular location">
    <subcellularLocation>
        <location evidence="1 6">Mitochondrion matrix</location>
    </subcellularLocation>
</comment>
<organism evidence="9">
    <name type="scientific">Blastobotrys adeninivorans</name>
    <name type="common">Yeast</name>
    <name type="synonym">Arxula adeninivorans</name>
    <dbReference type="NCBI Taxonomy" id="409370"/>
    <lineage>
        <taxon>Eukaryota</taxon>
        <taxon>Fungi</taxon>
        <taxon>Dikarya</taxon>
        <taxon>Ascomycota</taxon>
        <taxon>Saccharomycotina</taxon>
        <taxon>Dipodascomycetes</taxon>
        <taxon>Dipodascales</taxon>
        <taxon>Trichomonascaceae</taxon>
        <taxon>Blastobotrys</taxon>
    </lineage>
</organism>
<sequence length="238" mass="26735">MFRGALRAGVVRPRMIRVAPVPVARTVVRPAAAPSLRGVRFYSEAKEEPKEEATKEEPKEEAAAEAEGAEPESEAAKWKAKWEAKDKECAMYKDKFARSVADFRNLQESTKREIQKAKDFALQKFARDLLESLDNFDRALSAVPEEKRADNDNHKELADLYTGIKMTQDVFEKTLARHGVTKINPVGEKFDPNQHEATFEVPQPDKEPGTVFHVQQNGYALNNRVLRAAKVGVVKGTD</sequence>
<evidence type="ECO:0000256" key="2">
    <source>
        <dbReference type="ARBA" id="ARBA00009054"/>
    </source>
</evidence>
<feature type="compositionally biased region" description="Basic and acidic residues" evidence="8">
    <location>
        <begin position="43"/>
        <end position="62"/>
    </location>
</feature>
<dbReference type="InterPro" id="IPR013805">
    <property type="entry name" value="GrpE_CC"/>
</dbReference>
<dbReference type="Gene3D" id="2.30.22.10">
    <property type="entry name" value="Head domain of nucleotide exchange factor GrpE"/>
    <property type="match status" value="1"/>
</dbReference>
<dbReference type="CDD" id="cd00446">
    <property type="entry name" value="GrpE"/>
    <property type="match status" value="1"/>
</dbReference>
<dbReference type="GO" id="GO:0001405">
    <property type="term" value="C:PAM complex, Tim23 associated import motor"/>
    <property type="evidence" value="ECO:0007669"/>
    <property type="project" value="TreeGrafter"/>
</dbReference>
<reference evidence="9" key="1">
    <citation type="submission" date="2014-02" db="EMBL/GenBank/DDBJ databases">
        <authorList>
            <person name="Genoscope - CEA"/>
        </authorList>
    </citation>
    <scope>NUCLEOTIDE SEQUENCE</scope>
    <source>
        <strain evidence="9">LS3</strain>
    </source>
</reference>
<evidence type="ECO:0000256" key="5">
    <source>
        <dbReference type="ARBA" id="ARBA00023186"/>
    </source>
</evidence>
<dbReference type="AlphaFoldDB" id="A0A060T7V7"/>
<evidence type="ECO:0000256" key="8">
    <source>
        <dbReference type="SAM" id="MobiDB-lite"/>
    </source>
</evidence>
<reference evidence="9" key="2">
    <citation type="submission" date="2014-06" db="EMBL/GenBank/DDBJ databases">
        <title>The complete genome of Blastobotrys (Arxula) adeninivorans LS3 - a yeast of biotechnological interest.</title>
        <authorList>
            <person name="Kunze G."/>
            <person name="Gaillardin C."/>
            <person name="Czernicka M."/>
            <person name="Durrens P."/>
            <person name="Martin T."/>
            <person name="Boer E."/>
            <person name="Gabaldon T."/>
            <person name="Cruz J."/>
            <person name="Talla E."/>
            <person name="Marck C."/>
            <person name="Goffeau A."/>
            <person name="Barbe V."/>
            <person name="Baret P."/>
            <person name="Baronian K."/>
            <person name="Beier S."/>
            <person name="Bleykasten C."/>
            <person name="Bode R."/>
            <person name="Casaregola S."/>
            <person name="Despons L."/>
            <person name="Fairhead C."/>
            <person name="Giersberg M."/>
            <person name="Gierski P."/>
            <person name="Hahnel U."/>
            <person name="Hartmann A."/>
            <person name="Jankowska D."/>
            <person name="Jubin C."/>
            <person name="Jung P."/>
            <person name="Lafontaine I."/>
            <person name="Leh-Louis V."/>
            <person name="Lemaire M."/>
            <person name="Marcet-Houben M."/>
            <person name="Mascher M."/>
            <person name="Morel G."/>
            <person name="Richard G.-F."/>
            <person name="Riechen J."/>
            <person name="Sacerdot C."/>
            <person name="Sarkar A."/>
            <person name="Savel G."/>
            <person name="Schacherer J."/>
            <person name="Sherman D."/>
            <person name="Straub M.-L."/>
            <person name="Stein N."/>
            <person name="Thierry A."/>
            <person name="Trautwein-Schult A."/>
            <person name="Westhof E."/>
            <person name="Worch S."/>
            <person name="Dujon B."/>
            <person name="Souciet J.-L."/>
            <person name="Wincker P."/>
            <person name="Scholz U."/>
            <person name="Neuveglise N."/>
        </authorList>
    </citation>
    <scope>NUCLEOTIDE SEQUENCE</scope>
    <source>
        <strain evidence="9">LS3</strain>
    </source>
</reference>
<name>A0A060T7V7_BLAAD</name>
<evidence type="ECO:0000256" key="7">
    <source>
        <dbReference type="RuleBase" id="RU004478"/>
    </source>
</evidence>
<keyword evidence="5 6" id="KW-0143">Chaperone</keyword>
<keyword evidence="3" id="KW-0809">Transit peptide</keyword>
<dbReference type="GO" id="GO:0006457">
    <property type="term" value="P:protein folding"/>
    <property type="evidence" value="ECO:0007669"/>
    <property type="project" value="InterPro"/>
</dbReference>
<feature type="compositionally biased region" description="Acidic residues" evidence="8">
    <location>
        <begin position="63"/>
        <end position="73"/>
    </location>
</feature>
<dbReference type="Gene3D" id="3.90.20.20">
    <property type="match status" value="1"/>
</dbReference>
<feature type="region of interest" description="Disordered" evidence="8">
    <location>
        <begin position="43"/>
        <end position="79"/>
    </location>
</feature>
<evidence type="ECO:0000256" key="3">
    <source>
        <dbReference type="ARBA" id="ARBA00022946"/>
    </source>
</evidence>
<dbReference type="HAMAP" id="MF_01151">
    <property type="entry name" value="GrpE"/>
    <property type="match status" value="1"/>
</dbReference>
<dbReference type="InterPro" id="IPR000740">
    <property type="entry name" value="GrpE"/>
</dbReference>
<dbReference type="GO" id="GO:0042803">
    <property type="term" value="F:protein homodimerization activity"/>
    <property type="evidence" value="ECO:0007669"/>
    <property type="project" value="InterPro"/>
</dbReference>
<evidence type="ECO:0000256" key="4">
    <source>
        <dbReference type="ARBA" id="ARBA00023128"/>
    </source>
</evidence>
<dbReference type="GO" id="GO:0030150">
    <property type="term" value="P:protein import into mitochondrial matrix"/>
    <property type="evidence" value="ECO:0007669"/>
    <property type="project" value="TreeGrafter"/>
</dbReference>
<gene>
    <name evidence="9" type="ORF">GNLVRS02_ARAD1C25058g</name>
</gene>
<accession>A0A060T7V7</accession>
<dbReference type="SUPFAM" id="SSF51064">
    <property type="entry name" value="Head domain of nucleotide exchange factor GrpE"/>
    <property type="match status" value="1"/>
</dbReference>
<protein>
    <recommendedName>
        <fullName evidence="6">GrpE protein homolog</fullName>
    </recommendedName>
</protein>
<comment type="function">
    <text evidence="6">Essential component of the PAM complex, a complex required for the translocation of transit peptide-containing proteins from the inner membrane into the mitochondrial matrix in an ATP-dependent manner.</text>
</comment>
<dbReference type="PANTHER" id="PTHR21237:SF23">
    <property type="entry name" value="GRPE PROTEIN HOMOLOG, MITOCHONDRIAL"/>
    <property type="match status" value="1"/>
</dbReference>
<evidence type="ECO:0000256" key="1">
    <source>
        <dbReference type="ARBA" id="ARBA00004305"/>
    </source>
</evidence>
<dbReference type="SUPFAM" id="SSF58014">
    <property type="entry name" value="Coiled-coil domain of nucleotide exchange factor GrpE"/>
    <property type="match status" value="1"/>
</dbReference>
<evidence type="ECO:0000313" key="9">
    <source>
        <dbReference type="EMBL" id="CDP34987.1"/>
    </source>
</evidence>
<comment type="similarity">
    <text evidence="2 7">Belongs to the GrpE family.</text>
</comment>
<dbReference type="FunFam" id="3.90.20.20:FF:000011">
    <property type="entry name" value="GrpE protein homolog"/>
    <property type="match status" value="1"/>
</dbReference>
<keyword evidence="4 6" id="KW-0496">Mitochondrion</keyword>
<dbReference type="EMBL" id="HG937693">
    <property type="protein sequence ID" value="CDP34987.1"/>
    <property type="molecule type" value="Genomic_DNA"/>
</dbReference>
<dbReference type="PRINTS" id="PR00773">
    <property type="entry name" value="GRPEPROTEIN"/>
</dbReference>
<dbReference type="PROSITE" id="PS01071">
    <property type="entry name" value="GRPE"/>
    <property type="match status" value="1"/>
</dbReference>
<dbReference type="GO" id="GO:0000774">
    <property type="term" value="F:adenyl-nucleotide exchange factor activity"/>
    <property type="evidence" value="ECO:0007669"/>
    <property type="project" value="InterPro"/>
</dbReference>
<dbReference type="FunFam" id="2.30.22.10:FF:000002">
    <property type="entry name" value="GrpE protein homolog"/>
    <property type="match status" value="1"/>
</dbReference>
<dbReference type="PANTHER" id="PTHR21237">
    <property type="entry name" value="GRPE PROTEIN"/>
    <property type="match status" value="1"/>
</dbReference>
<dbReference type="GO" id="GO:0051082">
    <property type="term" value="F:unfolded protein binding"/>
    <property type="evidence" value="ECO:0007669"/>
    <property type="project" value="TreeGrafter"/>
</dbReference>
<dbReference type="InterPro" id="IPR009012">
    <property type="entry name" value="GrpE_head"/>
</dbReference>
<evidence type="ECO:0000256" key="6">
    <source>
        <dbReference type="RuleBase" id="RU000640"/>
    </source>
</evidence>
<dbReference type="PhylomeDB" id="A0A060T7V7"/>
<dbReference type="GO" id="GO:0051087">
    <property type="term" value="F:protein-folding chaperone binding"/>
    <property type="evidence" value="ECO:0007669"/>
    <property type="project" value="InterPro"/>
</dbReference>
<proteinExistence type="inferred from homology"/>